<proteinExistence type="predicted"/>
<feature type="compositionally biased region" description="Basic and acidic residues" evidence="1">
    <location>
        <begin position="34"/>
        <end position="43"/>
    </location>
</feature>
<feature type="region of interest" description="Disordered" evidence="1">
    <location>
        <begin position="567"/>
        <end position="600"/>
    </location>
</feature>
<keyword evidence="3" id="KW-1185">Reference proteome</keyword>
<evidence type="ECO:0000256" key="1">
    <source>
        <dbReference type="SAM" id="MobiDB-lite"/>
    </source>
</evidence>
<feature type="compositionally biased region" description="Polar residues" evidence="1">
    <location>
        <begin position="319"/>
        <end position="331"/>
    </location>
</feature>
<gene>
    <name evidence="2" type="ORF">BT63DRAFT_217289</name>
</gene>
<dbReference type="PROSITE" id="PS00221">
    <property type="entry name" value="MIP"/>
    <property type="match status" value="1"/>
</dbReference>
<feature type="region of interest" description="Disordered" evidence="1">
    <location>
        <begin position="1"/>
        <end position="117"/>
    </location>
</feature>
<feature type="region of interest" description="Disordered" evidence="1">
    <location>
        <begin position="300"/>
        <end position="421"/>
    </location>
</feature>
<feature type="compositionally biased region" description="Polar residues" evidence="1">
    <location>
        <begin position="572"/>
        <end position="586"/>
    </location>
</feature>
<feature type="region of interest" description="Disordered" evidence="1">
    <location>
        <begin position="898"/>
        <end position="925"/>
    </location>
</feature>
<feature type="compositionally biased region" description="Low complexity" evidence="1">
    <location>
        <begin position="332"/>
        <end position="355"/>
    </location>
</feature>
<dbReference type="Proteomes" id="UP000799302">
    <property type="component" value="Unassembled WGS sequence"/>
</dbReference>
<feature type="compositionally biased region" description="Polar residues" evidence="1">
    <location>
        <begin position="12"/>
        <end position="27"/>
    </location>
</feature>
<dbReference type="InterPro" id="IPR022357">
    <property type="entry name" value="MIP_CS"/>
</dbReference>
<feature type="compositionally biased region" description="Polar residues" evidence="1">
    <location>
        <begin position="97"/>
        <end position="113"/>
    </location>
</feature>
<feature type="compositionally biased region" description="Polar residues" evidence="1">
    <location>
        <begin position="356"/>
        <end position="382"/>
    </location>
</feature>
<sequence>MHIKSLLRRKSTPQAPVQETSPTTSSFRVIPRRQGNEQPDKSNRPLANLQHRQTWEDDSSSSNRASGSTASTNHQSYNANDMKGLHPSYGHQRTHTYDNQQRGGQVQAPNASDRSSDFLAMPEAMESNESFGGGMFDSIGNKSNNELKQPARVALRPDSDSYEPPARYSRVSHTPPPLHARQSKEWNPSPYSMRSRNSQDGLLSSPQLDQSPPPPPTHQSPRRTPAIPFMNNVSDGNIPLGKNTESVMVDGHRLDLPPPGILHRSDSQESYTRSGADQISAIGSTPFDADAKMVRKSFMERAAESRQSNRSISPHKKTSQTSDTTNSLHPPNNSNQSSTSTSLKTPSLASSASSLGNADNSTPSASIPTASVAASNNASFHTSHPKPGTPTPNAPGTTSNNTTPRPIRGPPSDSSEDEPLGSKLLNASQANARHSTLNVPSQPYANPQYRKSAPLLSVNNRASTFDNFRQVSNGSTVGGAELAGPSRGQVSPHSRTPSGTPNSPTLSSTGALKTSPTAGRPQANRASQSTPNLMTHDRKVSYESKASSNDEDDEDVPLALLPATNVRIPSNPRAQSSYFPHSSRASVMSGATGPSNQQRGSVLPPFARRLPQDPYGSPQEVMNASRESLVLQRPQSIFPPGSPVPGLPAGGLVGIIQSEEHAKGMRRAVATGQSRSMTMGGNMNPAMSMGMGGMPMPAYQGLGQMGMGGGGMDPAMMQMAMQMQMQAQAQQAELLAQMQQQNAVLTQLLMQNPQHQQMMMEQGLMSPDMGRPMSMASQGRSQSMMNLARPNATPRTMSMISPPFTGQPWPQSSGASIRGGMVGGMGPGYAPSVAPSERSNVGLPGRYKAVSTIGDTQSVMGMGMNQRASTMMSSLPPQLPLFDTEVPAKKKGFLSVGMRTRGSRAASPADVEEEEDWSAFRRRRN</sequence>
<feature type="compositionally biased region" description="Low complexity" evidence="1">
    <location>
        <begin position="394"/>
        <end position="404"/>
    </location>
</feature>
<accession>A0A6A6UJ07</accession>
<name>A0A6A6UJ07_9PEZI</name>
<reference evidence="2" key="1">
    <citation type="journal article" date="2020" name="Stud. Mycol.">
        <title>101 Dothideomycetes genomes: a test case for predicting lifestyles and emergence of pathogens.</title>
        <authorList>
            <person name="Haridas S."/>
            <person name="Albert R."/>
            <person name="Binder M."/>
            <person name="Bloem J."/>
            <person name="Labutti K."/>
            <person name="Salamov A."/>
            <person name="Andreopoulos B."/>
            <person name="Baker S."/>
            <person name="Barry K."/>
            <person name="Bills G."/>
            <person name="Bluhm B."/>
            <person name="Cannon C."/>
            <person name="Castanera R."/>
            <person name="Culley D."/>
            <person name="Daum C."/>
            <person name="Ezra D."/>
            <person name="Gonzalez J."/>
            <person name="Henrissat B."/>
            <person name="Kuo A."/>
            <person name="Liang C."/>
            <person name="Lipzen A."/>
            <person name="Lutzoni F."/>
            <person name="Magnuson J."/>
            <person name="Mondo S."/>
            <person name="Nolan M."/>
            <person name="Ohm R."/>
            <person name="Pangilinan J."/>
            <person name="Park H.-J."/>
            <person name="Ramirez L."/>
            <person name="Alfaro M."/>
            <person name="Sun H."/>
            <person name="Tritt A."/>
            <person name="Yoshinaga Y."/>
            <person name="Zwiers L.-H."/>
            <person name="Turgeon B."/>
            <person name="Goodwin S."/>
            <person name="Spatafora J."/>
            <person name="Crous P."/>
            <person name="Grigoriev I."/>
        </authorList>
    </citation>
    <scope>NUCLEOTIDE SEQUENCE</scope>
    <source>
        <strain evidence="2">CBS 115976</strain>
    </source>
</reference>
<feature type="region of interest" description="Disordered" evidence="1">
    <location>
        <begin position="258"/>
        <end position="288"/>
    </location>
</feature>
<dbReference type="AlphaFoldDB" id="A0A6A6UJ07"/>
<evidence type="ECO:0000313" key="3">
    <source>
        <dbReference type="Proteomes" id="UP000799302"/>
    </source>
</evidence>
<dbReference type="EMBL" id="MU004233">
    <property type="protein sequence ID" value="KAF2671447.1"/>
    <property type="molecule type" value="Genomic_DNA"/>
</dbReference>
<evidence type="ECO:0000313" key="2">
    <source>
        <dbReference type="EMBL" id="KAF2671447.1"/>
    </source>
</evidence>
<feature type="region of interest" description="Disordered" evidence="1">
    <location>
        <begin position="469"/>
        <end position="555"/>
    </location>
</feature>
<feature type="compositionally biased region" description="Polar residues" evidence="1">
    <location>
        <begin position="185"/>
        <end position="196"/>
    </location>
</feature>
<feature type="compositionally biased region" description="Polar residues" evidence="1">
    <location>
        <begin position="488"/>
        <end position="517"/>
    </location>
</feature>
<feature type="compositionally biased region" description="Low complexity" evidence="1">
    <location>
        <begin position="198"/>
        <end position="210"/>
    </location>
</feature>
<feature type="region of interest" description="Disordered" evidence="1">
    <location>
        <begin position="154"/>
        <end position="229"/>
    </location>
</feature>
<organism evidence="2 3">
    <name type="scientific">Microthyrium microscopicum</name>
    <dbReference type="NCBI Taxonomy" id="703497"/>
    <lineage>
        <taxon>Eukaryota</taxon>
        <taxon>Fungi</taxon>
        <taxon>Dikarya</taxon>
        <taxon>Ascomycota</taxon>
        <taxon>Pezizomycotina</taxon>
        <taxon>Dothideomycetes</taxon>
        <taxon>Dothideomycetes incertae sedis</taxon>
        <taxon>Microthyriales</taxon>
        <taxon>Microthyriaceae</taxon>
        <taxon>Microthyrium</taxon>
    </lineage>
</organism>
<feature type="compositionally biased region" description="Low complexity" evidence="1">
    <location>
        <begin position="60"/>
        <end position="73"/>
    </location>
</feature>
<protein>
    <submittedName>
        <fullName evidence="2">Uncharacterized protein</fullName>
    </submittedName>
</protein>
<dbReference type="OrthoDB" id="5396252at2759"/>
<feature type="compositionally biased region" description="Polar residues" evidence="1">
    <location>
        <begin position="524"/>
        <end position="533"/>
    </location>
</feature>
<dbReference type="PANTHER" id="PTHR42068">
    <property type="entry name" value="YALI0B18964P"/>
    <property type="match status" value="1"/>
</dbReference>
<feature type="compositionally biased region" description="Polar residues" evidence="1">
    <location>
        <begin position="268"/>
        <end position="283"/>
    </location>
</feature>
<dbReference type="PANTHER" id="PTHR42068:SF1">
    <property type="entry name" value="YALI0B18964P"/>
    <property type="match status" value="1"/>
</dbReference>
<feature type="compositionally biased region" description="Basic residues" evidence="1">
    <location>
        <begin position="1"/>
        <end position="11"/>
    </location>
</feature>